<dbReference type="Proteomes" id="UP000587760">
    <property type="component" value="Unassembled WGS sequence"/>
</dbReference>
<keyword evidence="2" id="KW-0813">Transport</keyword>
<dbReference type="NCBIfam" id="TIGR01026">
    <property type="entry name" value="fliI_yscN"/>
    <property type="match status" value="1"/>
</dbReference>
<feature type="domain" description="AAA+ ATPase" evidence="8">
    <location>
        <begin position="157"/>
        <end position="338"/>
    </location>
</feature>
<gene>
    <name evidence="9" type="ORF">HNR50_003639</name>
</gene>
<evidence type="ECO:0000256" key="4">
    <source>
        <dbReference type="ARBA" id="ARBA00022741"/>
    </source>
</evidence>
<evidence type="ECO:0000256" key="1">
    <source>
        <dbReference type="ARBA" id="ARBA00004496"/>
    </source>
</evidence>
<evidence type="ECO:0000256" key="6">
    <source>
        <dbReference type="ARBA" id="ARBA00022927"/>
    </source>
</evidence>
<dbReference type="RefSeq" id="WP_184748189.1">
    <property type="nucleotide sequence ID" value="NZ_JACHGJ010000008.1"/>
</dbReference>
<evidence type="ECO:0000256" key="3">
    <source>
        <dbReference type="ARBA" id="ARBA00022490"/>
    </source>
</evidence>
<evidence type="ECO:0000256" key="7">
    <source>
        <dbReference type="ARBA" id="ARBA00022967"/>
    </source>
</evidence>
<dbReference type="Pfam" id="PF18269">
    <property type="entry name" value="T3SS_ATPase_C"/>
    <property type="match status" value="1"/>
</dbReference>
<dbReference type="SMART" id="SM00382">
    <property type="entry name" value="AAA"/>
    <property type="match status" value="1"/>
</dbReference>
<dbReference type="InterPro" id="IPR003593">
    <property type="entry name" value="AAA+_ATPase"/>
</dbReference>
<keyword evidence="3" id="KW-0963">Cytoplasm</keyword>
<evidence type="ECO:0000256" key="2">
    <source>
        <dbReference type="ARBA" id="ARBA00022448"/>
    </source>
</evidence>
<evidence type="ECO:0000313" key="10">
    <source>
        <dbReference type="Proteomes" id="UP000587760"/>
    </source>
</evidence>
<proteinExistence type="predicted"/>
<keyword evidence="6" id="KW-0653">Protein transport</keyword>
<dbReference type="GO" id="GO:0030254">
    <property type="term" value="P:protein secretion by the type III secretion system"/>
    <property type="evidence" value="ECO:0007669"/>
    <property type="project" value="InterPro"/>
</dbReference>
<evidence type="ECO:0000313" key="9">
    <source>
        <dbReference type="EMBL" id="MBB6481958.1"/>
    </source>
</evidence>
<dbReference type="Gene3D" id="3.40.50.12240">
    <property type="match status" value="1"/>
</dbReference>
<keyword evidence="7" id="KW-1278">Translocase</keyword>
<comment type="subcellular location">
    <subcellularLocation>
        <location evidence="1">Cytoplasm</location>
    </subcellularLocation>
</comment>
<dbReference type="AlphaFoldDB" id="A0A841RHF3"/>
<dbReference type="FunFam" id="3.40.50.12240:FF:000002">
    <property type="entry name" value="Flagellum-specific ATP synthase FliI"/>
    <property type="match status" value="1"/>
</dbReference>
<dbReference type="PANTHER" id="PTHR15184">
    <property type="entry name" value="ATP SYNTHASE"/>
    <property type="match status" value="1"/>
</dbReference>
<comment type="caution">
    <text evidence="9">The sequence shown here is derived from an EMBL/GenBank/DDBJ whole genome shotgun (WGS) entry which is preliminary data.</text>
</comment>
<dbReference type="GO" id="GO:0005524">
    <property type="term" value="F:ATP binding"/>
    <property type="evidence" value="ECO:0007669"/>
    <property type="project" value="UniProtKB-KW"/>
</dbReference>
<dbReference type="GO" id="GO:0030257">
    <property type="term" value="C:type III protein secretion system complex"/>
    <property type="evidence" value="ECO:0007669"/>
    <property type="project" value="InterPro"/>
</dbReference>
<dbReference type="GO" id="GO:0016887">
    <property type="term" value="F:ATP hydrolysis activity"/>
    <property type="evidence" value="ECO:0007669"/>
    <property type="project" value="InterPro"/>
</dbReference>
<organism evidence="9 10">
    <name type="scientific">Spirochaeta isovalerica</name>
    <dbReference type="NCBI Taxonomy" id="150"/>
    <lineage>
        <taxon>Bacteria</taxon>
        <taxon>Pseudomonadati</taxon>
        <taxon>Spirochaetota</taxon>
        <taxon>Spirochaetia</taxon>
        <taxon>Spirochaetales</taxon>
        <taxon>Spirochaetaceae</taxon>
        <taxon>Spirochaeta</taxon>
    </lineage>
</organism>
<dbReference type="SUPFAM" id="SSF52540">
    <property type="entry name" value="P-loop containing nucleoside triphosphate hydrolases"/>
    <property type="match status" value="1"/>
</dbReference>
<evidence type="ECO:0000256" key="5">
    <source>
        <dbReference type="ARBA" id="ARBA00022840"/>
    </source>
</evidence>
<dbReference type="Pfam" id="PF00006">
    <property type="entry name" value="ATP-synt_ab"/>
    <property type="match status" value="1"/>
</dbReference>
<sequence length="448" mass="48680">MQILEKYFTVLDSMDSIKCTGTVTKVQGVIIESLGPVAAVGEVCKIEIPRGNREVYAEVVALKGDAVQLMPYDEMHGIELGCKVIATGEMLSVNVSEDMLGRVLDGRGNPIDDKGPIPCCDVYPAMNLPPDSMKRKMIKERIVTGVRAIDGLIPVGRGQRLGIFSGSGVGKSTLLSMIARNTNADINVIALIGERGREVREFIENDLGEEGLKRSVVIVSTSDTPALSRVRGAFVATAVAEYFRDQGKDVMLLFDSVTRFAMSQREIGLAIGEPPASKGYTPSVFTLLPKLLERSGTSDKGSITGIYTVLVEGGDMDDPVADSVRGILDGHIVLSRKLAEKYHYPAIDVLSSISRLEPAITNPAMRKGFGNIRRMLALYTEKEDLINIGAYVKGSNDEIDEAIDKIAEINSFLRQGTHEKAELDRTMDLGADISGIDLFPERIIDEEV</sequence>
<reference evidence="9 10" key="1">
    <citation type="submission" date="2020-08" db="EMBL/GenBank/DDBJ databases">
        <title>Genomic Encyclopedia of Type Strains, Phase IV (KMG-IV): sequencing the most valuable type-strain genomes for metagenomic binning, comparative biology and taxonomic classification.</title>
        <authorList>
            <person name="Goeker M."/>
        </authorList>
    </citation>
    <scope>NUCLEOTIDE SEQUENCE [LARGE SCALE GENOMIC DNA]</scope>
    <source>
        <strain evidence="9 10">DSM 2461</strain>
    </source>
</reference>
<dbReference type="CDD" id="cd18117">
    <property type="entry name" value="ATP-synt_flagellum-secretory_path_III_N"/>
    <property type="match status" value="1"/>
</dbReference>
<dbReference type="InterPro" id="IPR004100">
    <property type="entry name" value="ATPase_F1/V1/A1_a/bsu_N"/>
</dbReference>
<dbReference type="InterPro" id="IPR027417">
    <property type="entry name" value="P-loop_NTPase"/>
</dbReference>
<dbReference type="CDD" id="cd01136">
    <property type="entry name" value="ATPase_flagellum-secretory_path_III"/>
    <property type="match status" value="1"/>
</dbReference>
<dbReference type="InterPro" id="IPR005714">
    <property type="entry name" value="ATPase_T3SS_FliI/YscN"/>
</dbReference>
<keyword evidence="10" id="KW-1185">Reference proteome</keyword>
<protein>
    <submittedName>
        <fullName evidence="9">Flagellum-specific ATP synthase</fullName>
    </submittedName>
</protein>
<dbReference type="Pfam" id="PF02874">
    <property type="entry name" value="ATP-synt_ab_N"/>
    <property type="match status" value="1"/>
</dbReference>
<dbReference type="InterPro" id="IPR050053">
    <property type="entry name" value="ATPase_alpha/beta_chains"/>
</dbReference>
<dbReference type="EMBL" id="JACHGJ010000008">
    <property type="protein sequence ID" value="MBB6481958.1"/>
    <property type="molecule type" value="Genomic_DNA"/>
</dbReference>
<dbReference type="InterPro" id="IPR040627">
    <property type="entry name" value="T3SS_ATPase_C"/>
</dbReference>
<accession>A0A841RHF3</accession>
<dbReference type="InterPro" id="IPR000194">
    <property type="entry name" value="ATPase_F1/V1/A1_a/bsu_nucl-bd"/>
</dbReference>
<dbReference type="GO" id="GO:0005737">
    <property type="term" value="C:cytoplasm"/>
    <property type="evidence" value="ECO:0007669"/>
    <property type="project" value="UniProtKB-SubCell"/>
</dbReference>
<name>A0A841RHF3_9SPIO</name>
<keyword evidence="5" id="KW-0067">ATP-binding</keyword>
<keyword evidence="4" id="KW-0547">Nucleotide-binding</keyword>
<dbReference type="GO" id="GO:0046933">
    <property type="term" value="F:proton-transporting ATP synthase activity, rotational mechanism"/>
    <property type="evidence" value="ECO:0007669"/>
    <property type="project" value="TreeGrafter"/>
</dbReference>
<dbReference type="PANTHER" id="PTHR15184:SF9">
    <property type="entry name" value="SPI-1 TYPE 3 SECRETION SYSTEM ATPASE"/>
    <property type="match status" value="1"/>
</dbReference>
<evidence type="ECO:0000259" key="8">
    <source>
        <dbReference type="SMART" id="SM00382"/>
    </source>
</evidence>